<name>A0A1N7ST48_9BURK</name>
<comment type="caution">
    <text evidence="2">The sequence shown here is derived from an EMBL/GenBank/DDBJ whole genome shotgun (WGS) entry which is preliminary data.</text>
</comment>
<evidence type="ECO:0000313" key="3">
    <source>
        <dbReference type="Proteomes" id="UP000195569"/>
    </source>
</evidence>
<keyword evidence="1" id="KW-1133">Transmembrane helix</keyword>
<dbReference type="Proteomes" id="UP000195569">
    <property type="component" value="Unassembled WGS sequence"/>
</dbReference>
<feature type="transmembrane region" description="Helical" evidence="1">
    <location>
        <begin position="12"/>
        <end position="32"/>
    </location>
</feature>
<dbReference type="EMBL" id="CYGY02000084">
    <property type="protein sequence ID" value="SIT50563.1"/>
    <property type="molecule type" value="Genomic_DNA"/>
</dbReference>
<dbReference type="InterPro" id="IPR016410">
    <property type="entry name" value="Phage_imm"/>
</dbReference>
<dbReference type="AlphaFoldDB" id="A0A1N7ST48"/>
<gene>
    <name evidence="2" type="ORF">BN2476_840040</name>
</gene>
<sequence>MAIIATIAGGHGMRAFFEGLVLLAAVIVYFLPAIVADARERDDAFALTVFNVLFGWTVIGWIAAFVWARHRVSEKRLANVATKTRRSIGRVTIAKLVARSQRARLARRQSTASVL</sequence>
<proteinExistence type="predicted"/>
<dbReference type="Pfam" id="PF14373">
    <property type="entry name" value="Imm_superinfect"/>
    <property type="match status" value="1"/>
</dbReference>
<protein>
    <submittedName>
        <fullName evidence="2">ABC-type Mn2+/Zn2+ transport system, permease component protein</fullName>
    </submittedName>
</protein>
<reference evidence="2" key="1">
    <citation type="submission" date="2016-12" db="EMBL/GenBank/DDBJ databases">
        <authorList>
            <person name="Moulin L."/>
        </authorList>
    </citation>
    <scope>NUCLEOTIDE SEQUENCE [LARGE SCALE GENOMIC DNA]</scope>
    <source>
        <strain evidence="2">STM 7183</strain>
    </source>
</reference>
<accession>A0A1N7ST48</accession>
<evidence type="ECO:0000256" key="1">
    <source>
        <dbReference type="SAM" id="Phobius"/>
    </source>
</evidence>
<organism evidence="2 3">
    <name type="scientific">Paraburkholderia piptadeniae</name>
    <dbReference type="NCBI Taxonomy" id="1701573"/>
    <lineage>
        <taxon>Bacteria</taxon>
        <taxon>Pseudomonadati</taxon>
        <taxon>Pseudomonadota</taxon>
        <taxon>Betaproteobacteria</taxon>
        <taxon>Burkholderiales</taxon>
        <taxon>Burkholderiaceae</taxon>
        <taxon>Paraburkholderia</taxon>
    </lineage>
</organism>
<keyword evidence="1" id="KW-0472">Membrane</keyword>
<feature type="transmembrane region" description="Helical" evidence="1">
    <location>
        <begin position="44"/>
        <end position="68"/>
    </location>
</feature>
<keyword evidence="3" id="KW-1185">Reference proteome</keyword>
<keyword evidence="1" id="KW-0812">Transmembrane</keyword>
<evidence type="ECO:0000313" key="2">
    <source>
        <dbReference type="EMBL" id="SIT50563.1"/>
    </source>
</evidence>